<dbReference type="InterPro" id="IPR018490">
    <property type="entry name" value="cNMP-bd_dom_sf"/>
</dbReference>
<protein>
    <submittedName>
        <fullName evidence="1">Crp/Fnr family transcriptional regulator</fullName>
    </submittedName>
</protein>
<dbReference type="SUPFAM" id="SSF51206">
    <property type="entry name" value="cAMP-binding domain-like"/>
    <property type="match status" value="1"/>
</dbReference>
<reference evidence="1 2" key="1">
    <citation type="submission" date="2020-08" db="EMBL/GenBank/DDBJ databases">
        <authorList>
            <person name="Sun Q."/>
            <person name="Inoue M."/>
        </authorList>
    </citation>
    <scope>NUCLEOTIDE SEQUENCE [LARGE SCALE GENOMIC DNA]</scope>
    <source>
        <strain evidence="1 2">CCM 8938</strain>
    </source>
</reference>
<gene>
    <name evidence="1" type="ORF">H7U22_08740</name>
</gene>
<comment type="caution">
    <text evidence="1">The sequence shown here is derived from an EMBL/GenBank/DDBJ whole genome shotgun (WGS) entry which is preliminary data.</text>
</comment>
<keyword evidence="2" id="KW-1185">Reference proteome</keyword>
<dbReference type="InterPro" id="IPR014710">
    <property type="entry name" value="RmlC-like_jellyroll"/>
</dbReference>
<name>A0ABR7KQZ6_9SPHI</name>
<dbReference type="RefSeq" id="WP_187070969.1">
    <property type="nucleotide sequence ID" value="NZ_JACRYL010000006.1"/>
</dbReference>
<evidence type="ECO:0000313" key="1">
    <source>
        <dbReference type="EMBL" id="MBC6110509.1"/>
    </source>
</evidence>
<proteinExistence type="predicted"/>
<dbReference type="Proteomes" id="UP000652755">
    <property type="component" value="Unassembled WGS sequence"/>
</dbReference>
<dbReference type="EMBL" id="JACRYL010000006">
    <property type="protein sequence ID" value="MBC6110509.1"/>
    <property type="molecule type" value="Genomic_DNA"/>
</dbReference>
<evidence type="ECO:0000313" key="2">
    <source>
        <dbReference type="Proteomes" id="UP000652755"/>
    </source>
</evidence>
<accession>A0ABR7KQZ6</accession>
<dbReference type="Gene3D" id="2.60.120.10">
    <property type="entry name" value="Jelly Rolls"/>
    <property type="match status" value="1"/>
</dbReference>
<sequence>MSEVSIDNEPLVRFLNKLQPLSPAIIDFALKETFRITVKKNSLIDSVQENSKECVFFIIKGLVRGFILDEGKDITTWLTQENGLIGTIRNPGNTAPTYFEHLQAIEDSNLLVLPYSFIDKLYVQFPESNILGRKLLAIHYHMSQERSILSRIPSAEARYKQFKDNHPTIKFRIPLKYLASYLGMRIETLSRIRRRAKLNS</sequence>
<organism evidence="1 2">
    <name type="scientific">Pedobacter fastidiosus</name>
    <dbReference type="NCBI Taxonomy" id="2765361"/>
    <lineage>
        <taxon>Bacteria</taxon>
        <taxon>Pseudomonadati</taxon>
        <taxon>Bacteroidota</taxon>
        <taxon>Sphingobacteriia</taxon>
        <taxon>Sphingobacteriales</taxon>
        <taxon>Sphingobacteriaceae</taxon>
        <taxon>Pedobacter</taxon>
    </lineage>
</organism>